<dbReference type="GO" id="GO:0006310">
    <property type="term" value="P:DNA recombination"/>
    <property type="evidence" value="ECO:0007669"/>
    <property type="project" value="UniProtKB-KW"/>
</dbReference>
<feature type="transmembrane region" description="Helical" evidence="2">
    <location>
        <begin position="204"/>
        <end position="223"/>
    </location>
</feature>
<keyword evidence="2" id="KW-1133">Transmembrane helix</keyword>
<dbReference type="GO" id="GO:0003677">
    <property type="term" value="F:DNA binding"/>
    <property type="evidence" value="ECO:0007669"/>
    <property type="project" value="InterPro"/>
</dbReference>
<evidence type="ECO:0000313" key="4">
    <source>
        <dbReference type="Proteomes" id="UP000596742"/>
    </source>
</evidence>
<evidence type="ECO:0000256" key="2">
    <source>
        <dbReference type="SAM" id="Phobius"/>
    </source>
</evidence>
<dbReference type="GO" id="GO:0015074">
    <property type="term" value="P:DNA integration"/>
    <property type="evidence" value="ECO:0007669"/>
    <property type="project" value="InterPro"/>
</dbReference>
<evidence type="ECO:0000313" key="3">
    <source>
        <dbReference type="EMBL" id="VDI25511.1"/>
    </source>
</evidence>
<dbReference type="Gene3D" id="1.10.443.10">
    <property type="entry name" value="Intergrase catalytic core"/>
    <property type="match status" value="1"/>
</dbReference>
<evidence type="ECO:0008006" key="5">
    <source>
        <dbReference type="Google" id="ProtNLM"/>
    </source>
</evidence>
<dbReference type="InterPro" id="IPR013762">
    <property type="entry name" value="Integrase-like_cat_sf"/>
</dbReference>
<sequence>MSGNWTSNEKLESSRRILCTYESKLSLDNKSVSIDSDNKNVPHILKVGNVNIRRNVEADLVENGVSENCNIYNLAGKDDYIVDSRTGLDAQSEQFIFKPIFRSKGVAKFIYKNKPISYTAAKENVVKRLKLVAPSLNFGLHSLRSGGAAVAAKSHVNERCIKRHGRWKTDFVKDGYIEDTLEKRISVSVKNWVFDIFLLHSNPFLGIFMLAIGNTTYIVFIHAL</sequence>
<dbReference type="Proteomes" id="UP000596742">
    <property type="component" value="Unassembled WGS sequence"/>
</dbReference>
<comment type="caution">
    <text evidence="3">The sequence shown here is derived from an EMBL/GenBank/DDBJ whole genome shotgun (WGS) entry which is preliminary data.</text>
</comment>
<gene>
    <name evidence="3" type="ORF">MGAL_10B093184</name>
</gene>
<dbReference type="AlphaFoldDB" id="A0A8B6DWC4"/>
<keyword evidence="2" id="KW-0472">Membrane</keyword>
<evidence type="ECO:0000256" key="1">
    <source>
        <dbReference type="ARBA" id="ARBA00023172"/>
    </source>
</evidence>
<dbReference type="InterPro" id="IPR011010">
    <property type="entry name" value="DNA_brk_join_enz"/>
</dbReference>
<dbReference type="OrthoDB" id="6723718at2759"/>
<accession>A0A8B6DWC4</accession>
<organism evidence="3 4">
    <name type="scientific">Mytilus galloprovincialis</name>
    <name type="common">Mediterranean mussel</name>
    <dbReference type="NCBI Taxonomy" id="29158"/>
    <lineage>
        <taxon>Eukaryota</taxon>
        <taxon>Metazoa</taxon>
        <taxon>Spiralia</taxon>
        <taxon>Lophotrochozoa</taxon>
        <taxon>Mollusca</taxon>
        <taxon>Bivalvia</taxon>
        <taxon>Autobranchia</taxon>
        <taxon>Pteriomorphia</taxon>
        <taxon>Mytilida</taxon>
        <taxon>Mytiloidea</taxon>
        <taxon>Mytilidae</taxon>
        <taxon>Mytilinae</taxon>
        <taxon>Mytilus</taxon>
    </lineage>
</organism>
<keyword evidence="1" id="KW-0233">DNA recombination</keyword>
<keyword evidence="4" id="KW-1185">Reference proteome</keyword>
<dbReference type="EMBL" id="UYJE01004165">
    <property type="protein sequence ID" value="VDI25511.1"/>
    <property type="molecule type" value="Genomic_DNA"/>
</dbReference>
<proteinExistence type="predicted"/>
<keyword evidence="2" id="KW-0812">Transmembrane</keyword>
<name>A0A8B6DWC4_MYTGA</name>
<reference evidence="3" key="1">
    <citation type="submission" date="2018-11" db="EMBL/GenBank/DDBJ databases">
        <authorList>
            <person name="Alioto T."/>
            <person name="Alioto T."/>
        </authorList>
    </citation>
    <scope>NUCLEOTIDE SEQUENCE</scope>
</reference>
<dbReference type="SUPFAM" id="SSF56349">
    <property type="entry name" value="DNA breaking-rejoining enzymes"/>
    <property type="match status" value="1"/>
</dbReference>
<protein>
    <recommendedName>
        <fullName evidence="5">Tyr recombinase domain-containing protein</fullName>
    </recommendedName>
</protein>